<evidence type="ECO:0000256" key="6">
    <source>
        <dbReference type="ARBA" id="ARBA00022884"/>
    </source>
</evidence>
<sequence>MEQFDPASVRSIRAWLEARGLRPRRGLGQHFLVDRRVVDRIVAAVEPAPGDLVLEIGPGPGILTRALVEAGARVVAVELDRQLAALLRDTLPAAGAPGTVEVVEGDALKVDLAGLLAARLRPGARARVAANLPYYITSPLLFRLLEEDLPLERIVVMVQREVADRILAPPGTRAYAALSVAVAYHAEARLVARVPPGAFWPPPSVDSAVVLLRLRERPPVATPREALFRVVRAAFGQRRKTLLRALAGGLRLDGDVVARALARAGVDGTRRGETLSLAEFAAVADALAGTGGHTG</sequence>
<proteinExistence type="inferred from homology"/>
<feature type="binding site" evidence="7 8">
    <location>
        <position position="32"/>
    </location>
    <ligand>
        <name>S-adenosyl-L-methionine</name>
        <dbReference type="ChEBI" id="CHEBI:59789"/>
    </ligand>
</feature>
<accession>A0AA35CQA8</accession>
<dbReference type="InterPro" id="IPR020596">
    <property type="entry name" value="rRNA_Ade_Mease_Trfase_CS"/>
</dbReference>
<dbReference type="RefSeq" id="WP_264842604.1">
    <property type="nucleotide sequence ID" value="NZ_AP025628.1"/>
</dbReference>
<organism evidence="10 11">
    <name type="scientific">Caldinitratiruptor microaerophilus</name>
    <dbReference type="NCBI Taxonomy" id="671077"/>
    <lineage>
        <taxon>Bacteria</taxon>
        <taxon>Bacillati</taxon>
        <taxon>Bacillota</taxon>
        <taxon>Clostridia</taxon>
        <taxon>Eubacteriales</taxon>
        <taxon>Symbiobacteriaceae</taxon>
        <taxon>Caldinitratiruptor</taxon>
    </lineage>
</organism>
<evidence type="ECO:0000256" key="3">
    <source>
        <dbReference type="ARBA" id="ARBA00022603"/>
    </source>
</evidence>
<dbReference type="AlphaFoldDB" id="A0AA35CQA8"/>
<keyword evidence="6 7" id="KW-0694">RNA-binding</keyword>
<keyword evidence="1 7" id="KW-0963">Cytoplasm</keyword>
<feature type="binding site" evidence="7 8">
    <location>
        <position position="30"/>
    </location>
    <ligand>
        <name>S-adenosyl-L-methionine</name>
        <dbReference type="ChEBI" id="CHEBI:59789"/>
    </ligand>
</feature>
<dbReference type="Gene3D" id="1.10.8.100">
    <property type="entry name" value="Ribosomal RNA adenine dimethylase-like, domain 2"/>
    <property type="match status" value="1"/>
</dbReference>
<dbReference type="PROSITE" id="PS01131">
    <property type="entry name" value="RRNA_A_DIMETH"/>
    <property type="match status" value="1"/>
</dbReference>
<name>A0AA35CQA8_9FIRM</name>
<dbReference type="NCBIfam" id="TIGR00755">
    <property type="entry name" value="ksgA"/>
    <property type="match status" value="1"/>
</dbReference>
<dbReference type="Proteomes" id="UP001163687">
    <property type="component" value="Chromosome"/>
</dbReference>
<comment type="subcellular location">
    <subcellularLocation>
        <location evidence="7">Cytoplasm</location>
    </subcellularLocation>
</comment>
<dbReference type="EC" id="2.1.1.182" evidence="7"/>
<evidence type="ECO:0000256" key="8">
    <source>
        <dbReference type="PROSITE-ProRule" id="PRU01026"/>
    </source>
</evidence>
<evidence type="ECO:0000256" key="5">
    <source>
        <dbReference type="ARBA" id="ARBA00022691"/>
    </source>
</evidence>
<protein>
    <recommendedName>
        <fullName evidence="7">Ribosomal RNA small subunit methyltransferase A</fullName>
        <ecNumber evidence="7">2.1.1.182</ecNumber>
    </recommendedName>
    <alternativeName>
        <fullName evidence="7">16S rRNA (adenine(1518)-N(6)/adenine(1519)-N(6))-dimethyltransferase</fullName>
    </alternativeName>
    <alternativeName>
        <fullName evidence="7">16S rRNA dimethyladenosine transferase</fullName>
    </alternativeName>
    <alternativeName>
        <fullName evidence="7">16S rRNA dimethylase</fullName>
    </alternativeName>
    <alternativeName>
        <fullName evidence="7">S-adenosylmethionine-6-N', N'-adenosyl(rRNA) dimethyltransferase</fullName>
    </alternativeName>
</protein>
<dbReference type="InterPro" id="IPR029063">
    <property type="entry name" value="SAM-dependent_MTases_sf"/>
</dbReference>
<evidence type="ECO:0000313" key="11">
    <source>
        <dbReference type="Proteomes" id="UP001163687"/>
    </source>
</evidence>
<dbReference type="PANTHER" id="PTHR11727:SF7">
    <property type="entry name" value="DIMETHYLADENOSINE TRANSFERASE-RELATED"/>
    <property type="match status" value="1"/>
</dbReference>
<feature type="domain" description="Ribosomal RNA adenine methylase transferase N-terminal" evidence="9">
    <location>
        <begin position="37"/>
        <end position="216"/>
    </location>
</feature>
<reference evidence="10" key="1">
    <citation type="submission" date="2022-03" db="EMBL/GenBank/DDBJ databases">
        <title>Complete genome sequence of Caldinitratiruptor microaerophilus.</title>
        <authorList>
            <person name="Mukaiyama R."/>
            <person name="Nishiyama T."/>
            <person name="Ueda K."/>
        </authorList>
    </citation>
    <scope>NUCLEOTIDE SEQUENCE</scope>
    <source>
        <strain evidence="10">JCM 16183</strain>
    </source>
</reference>
<dbReference type="Gene3D" id="3.40.50.150">
    <property type="entry name" value="Vaccinia Virus protein VP39"/>
    <property type="match status" value="1"/>
</dbReference>
<dbReference type="Pfam" id="PF00398">
    <property type="entry name" value="RrnaAD"/>
    <property type="match status" value="1"/>
</dbReference>
<evidence type="ECO:0000259" key="9">
    <source>
        <dbReference type="SMART" id="SM00650"/>
    </source>
</evidence>
<feature type="binding site" evidence="7 8">
    <location>
        <position position="131"/>
    </location>
    <ligand>
        <name>S-adenosyl-L-methionine</name>
        <dbReference type="ChEBI" id="CHEBI:59789"/>
    </ligand>
</feature>
<evidence type="ECO:0000256" key="7">
    <source>
        <dbReference type="HAMAP-Rule" id="MF_00607"/>
    </source>
</evidence>
<dbReference type="InterPro" id="IPR020598">
    <property type="entry name" value="rRNA_Ade_methylase_Trfase_N"/>
</dbReference>
<gene>
    <name evidence="7 10" type="primary">rsmA</name>
    <name evidence="7" type="synonym">ksgA</name>
    <name evidence="10" type="ORF">caldi_30810</name>
</gene>
<dbReference type="PANTHER" id="PTHR11727">
    <property type="entry name" value="DIMETHYLADENOSINE TRANSFERASE"/>
    <property type="match status" value="1"/>
</dbReference>
<dbReference type="CDD" id="cd02440">
    <property type="entry name" value="AdoMet_MTases"/>
    <property type="match status" value="1"/>
</dbReference>
<dbReference type="EMBL" id="AP025628">
    <property type="protein sequence ID" value="BDG61991.1"/>
    <property type="molecule type" value="Genomic_DNA"/>
</dbReference>
<dbReference type="KEGG" id="cmic:caldi_30810"/>
<dbReference type="SMART" id="SM00650">
    <property type="entry name" value="rADc"/>
    <property type="match status" value="1"/>
</dbReference>
<dbReference type="PROSITE" id="PS51689">
    <property type="entry name" value="SAM_RNA_A_N6_MT"/>
    <property type="match status" value="1"/>
</dbReference>
<keyword evidence="4 7" id="KW-0808">Transferase</keyword>
<dbReference type="GO" id="GO:0052908">
    <property type="term" value="F:16S rRNA (adenine(1518)-N(6)/adenine(1519)-N(6))-dimethyltransferase activity"/>
    <property type="evidence" value="ECO:0007669"/>
    <property type="project" value="UniProtKB-EC"/>
</dbReference>
<evidence type="ECO:0000256" key="4">
    <source>
        <dbReference type="ARBA" id="ARBA00022679"/>
    </source>
</evidence>
<keyword evidence="2 7" id="KW-0698">rRNA processing</keyword>
<keyword evidence="5 7" id="KW-0949">S-adenosyl-L-methionine</keyword>
<evidence type="ECO:0000313" key="10">
    <source>
        <dbReference type="EMBL" id="BDG61991.1"/>
    </source>
</evidence>
<evidence type="ECO:0000256" key="1">
    <source>
        <dbReference type="ARBA" id="ARBA00022490"/>
    </source>
</evidence>
<evidence type="ECO:0000256" key="2">
    <source>
        <dbReference type="ARBA" id="ARBA00022552"/>
    </source>
</evidence>
<dbReference type="HAMAP" id="MF_00607">
    <property type="entry name" value="16SrRNA_methyltr_A"/>
    <property type="match status" value="1"/>
</dbReference>
<feature type="binding site" evidence="7 8">
    <location>
        <position position="78"/>
    </location>
    <ligand>
        <name>S-adenosyl-L-methionine</name>
        <dbReference type="ChEBI" id="CHEBI:59789"/>
    </ligand>
</feature>
<feature type="binding site" evidence="7 8">
    <location>
        <position position="106"/>
    </location>
    <ligand>
        <name>S-adenosyl-L-methionine</name>
        <dbReference type="ChEBI" id="CHEBI:59789"/>
    </ligand>
</feature>
<comment type="catalytic activity">
    <reaction evidence="7">
        <text>adenosine(1518)/adenosine(1519) in 16S rRNA + 4 S-adenosyl-L-methionine = N(6)-dimethyladenosine(1518)/N(6)-dimethyladenosine(1519) in 16S rRNA + 4 S-adenosyl-L-homocysteine + 4 H(+)</text>
        <dbReference type="Rhea" id="RHEA:19609"/>
        <dbReference type="Rhea" id="RHEA-COMP:10232"/>
        <dbReference type="Rhea" id="RHEA-COMP:10233"/>
        <dbReference type="ChEBI" id="CHEBI:15378"/>
        <dbReference type="ChEBI" id="CHEBI:57856"/>
        <dbReference type="ChEBI" id="CHEBI:59789"/>
        <dbReference type="ChEBI" id="CHEBI:74411"/>
        <dbReference type="ChEBI" id="CHEBI:74493"/>
        <dbReference type="EC" id="2.1.1.182"/>
    </reaction>
</comment>
<dbReference type="InterPro" id="IPR011530">
    <property type="entry name" value="rRNA_adenine_dimethylase"/>
</dbReference>
<keyword evidence="11" id="KW-1185">Reference proteome</keyword>
<keyword evidence="3 7" id="KW-0489">Methyltransferase</keyword>
<feature type="binding site" evidence="7 8">
    <location>
        <position position="57"/>
    </location>
    <ligand>
        <name>S-adenosyl-L-methionine</name>
        <dbReference type="ChEBI" id="CHEBI:59789"/>
    </ligand>
</feature>
<comment type="similarity">
    <text evidence="7">Belongs to the class I-like SAM-binding methyltransferase superfamily. rRNA adenine N(6)-methyltransferase family. RsmA subfamily.</text>
</comment>
<dbReference type="SUPFAM" id="SSF53335">
    <property type="entry name" value="S-adenosyl-L-methionine-dependent methyltransferases"/>
    <property type="match status" value="1"/>
</dbReference>
<dbReference type="GO" id="GO:0003723">
    <property type="term" value="F:RNA binding"/>
    <property type="evidence" value="ECO:0007669"/>
    <property type="project" value="UniProtKB-UniRule"/>
</dbReference>
<comment type="function">
    <text evidence="7">Specifically dimethylates two adjacent adenosines (A1518 and A1519) in the loop of a conserved hairpin near the 3'-end of 16S rRNA in the 30S particle. May play a critical role in biogenesis of 30S subunits.</text>
</comment>
<dbReference type="InterPro" id="IPR023165">
    <property type="entry name" value="rRNA_Ade_diMease-like_C"/>
</dbReference>
<dbReference type="GO" id="GO:0005829">
    <property type="term" value="C:cytosol"/>
    <property type="evidence" value="ECO:0007669"/>
    <property type="project" value="TreeGrafter"/>
</dbReference>
<dbReference type="InterPro" id="IPR001737">
    <property type="entry name" value="KsgA/Erm"/>
</dbReference>
<dbReference type="FunFam" id="3.40.50.150:FF:000023">
    <property type="entry name" value="Ribosomal RNA small subunit methyltransferase A"/>
    <property type="match status" value="1"/>
</dbReference>